<sequence length="93" mass="10170">MHCPELVSPASETPDERRNEGMSVTIAAIELTPGLEDDEWGEAQADDLDIQVVKRLCGRDLCHGSLPSPPPETIQLSAASRRLLHGQLLDKNQ</sequence>
<dbReference type="Proteomes" id="UP001557470">
    <property type="component" value="Unassembled WGS sequence"/>
</dbReference>
<proteinExistence type="predicted"/>
<keyword evidence="3" id="KW-1185">Reference proteome</keyword>
<evidence type="ECO:0000313" key="3">
    <source>
        <dbReference type="Proteomes" id="UP001557470"/>
    </source>
</evidence>
<dbReference type="EMBL" id="JAGEUA010000003">
    <property type="protein sequence ID" value="KAL0994736.1"/>
    <property type="molecule type" value="Genomic_DNA"/>
</dbReference>
<comment type="caution">
    <text evidence="2">The sequence shown here is derived from an EMBL/GenBank/DDBJ whole genome shotgun (WGS) entry which is preliminary data.</text>
</comment>
<organism evidence="2 3">
    <name type="scientific">Umbra pygmaea</name>
    <name type="common">Eastern mudminnow</name>
    <dbReference type="NCBI Taxonomy" id="75934"/>
    <lineage>
        <taxon>Eukaryota</taxon>
        <taxon>Metazoa</taxon>
        <taxon>Chordata</taxon>
        <taxon>Craniata</taxon>
        <taxon>Vertebrata</taxon>
        <taxon>Euteleostomi</taxon>
        <taxon>Actinopterygii</taxon>
        <taxon>Neopterygii</taxon>
        <taxon>Teleostei</taxon>
        <taxon>Protacanthopterygii</taxon>
        <taxon>Esociformes</taxon>
        <taxon>Umbridae</taxon>
        <taxon>Umbra</taxon>
    </lineage>
</organism>
<protein>
    <submittedName>
        <fullName evidence="2">Uncharacterized protein</fullName>
    </submittedName>
</protein>
<evidence type="ECO:0000313" key="2">
    <source>
        <dbReference type="EMBL" id="KAL0994736.1"/>
    </source>
</evidence>
<accession>A0ABD0XR85</accession>
<feature type="region of interest" description="Disordered" evidence="1">
    <location>
        <begin position="1"/>
        <end position="21"/>
    </location>
</feature>
<dbReference type="AlphaFoldDB" id="A0ABD0XR85"/>
<evidence type="ECO:0000256" key="1">
    <source>
        <dbReference type="SAM" id="MobiDB-lite"/>
    </source>
</evidence>
<reference evidence="2 3" key="1">
    <citation type="submission" date="2024-06" db="EMBL/GenBank/DDBJ databases">
        <authorList>
            <person name="Pan Q."/>
            <person name="Wen M."/>
            <person name="Jouanno E."/>
            <person name="Zahm M."/>
            <person name="Klopp C."/>
            <person name="Cabau C."/>
            <person name="Louis A."/>
            <person name="Berthelot C."/>
            <person name="Parey E."/>
            <person name="Roest Crollius H."/>
            <person name="Montfort J."/>
            <person name="Robinson-Rechavi M."/>
            <person name="Bouchez O."/>
            <person name="Lampietro C."/>
            <person name="Lopez Roques C."/>
            <person name="Donnadieu C."/>
            <person name="Postlethwait J."/>
            <person name="Bobe J."/>
            <person name="Verreycken H."/>
            <person name="Guiguen Y."/>
        </authorList>
    </citation>
    <scope>NUCLEOTIDE SEQUENCE [LARGE SCALE GENOMIC DNA]</scope>
    <source>
        <strain evidence="2">Up_M1</strain>
        <tissue evidence="2">Testis</tissue>
    </source>
</reference>
<gene>
    <name evidence="2" type="ORF">UPYG_G00126470</name>
</gene>
<name>A0ABD0XR85_UMBPY</name>